<feature type="compositionally biased region" description="Polar residues" evidence="2">
    <location>
        <begin position="57"/>
        <end position="75"/>
    </location>
</feature>
<feature type="compositionally biased region" description="Polar residues" evidence="2">
    <location>
        <begin position="907"/>
        <end position="934"/>
    </location>
</feature>
<feature type="compositionally biased region" description="Low complexity" evidence="2">
    <location>
        <begin position="308"/>
        <end position="323"/>
    </location>
</feature>
<feature type="region of interest" description="Disordered" evidence="2">
    <location>
        <begin position="1"/>
        <end position="627"/>
    </location>
</feature>
<dbReference type="PANTHER" id="PTHR47968:SF17">
    <property type="entry name" value="KINESIN-LIKE PROTEIN"/>
    <property type="match status" value="1"/>
</dbReference>
<evidence type="ECO:0000313" key="4">
    <source>
        <dbReference type="Proteomes" id="UP000700596"/>
    </source>
</evidence>
<feature type="coiled-coil region" evidence="1">
    <location>
        <begin position="645"/>
        <end position="749"/>
    </location>
</feature>
<feature type="compositionally biased region" description="Polar residues" evidence="2">
    <location>
        <begin position="432"/>
        <end position="450"/>
    </location>
</feature>
<evidence type="ECO:0000313" key="3">
    <source>
        <dbReference type="EMBL" id="KAH7131949.1"/>
    </source>
</evidence>
<feature type="compositionally biased region" description="Low complexity" evidence="2">
    <location>
        <begin position="111"/>
        <end position="155"/>
    </location>
</feature>
<reference evidence="3" key="1">
    <citation type="journal article" date="2021" name="Nat. Commun.">
        <title>Genetic determinants of endophytism in the Arabidopsis root mycobiome.</title>
        <authorList>
            <person name="Mesny F."/>
            <person name="Miyauchi S."/>
            <person name="Thiergart T."/>
            <person name="Pickel B."/>
            <person name="Atanasova L."/>
            <person name="Karlsson M."/>
            <person name="Huettel B."/>
            <person name="Barry K.W."/>
            <person name="Haridas S."/>
            <person name="Chen C."/>
            <person name="Bauer D."/>
            <person name="Andreopoulos W."/>
            <person name="Pangilinan J."/>
            <person name="LaButti K."/>
            <person name="Riley R."/>
            <person name="Lipzen A."/>
            <person name="Clum A."/>
            <person name="Drula E."/>
            <person name="Henrissat B."/>
            <person name="Kohler A."/>
            <person name="Grigoriev I.V."/>
            <person name="Martin F.M."/>
            <person name="Hacquard S."/>
        </authorList>
    </citation>
    <scope>NUCLEOTIDE SEQUENCE</scope>
    <source>
        <strain evidence="3">MPI-CAGE-CH-0243</strain>
    </source>
</reference>
<feature type="compositionally biased region" description="Acidic residues" evidence="2">
    <location>
        <begin position="859"/>
        <end position="868"/>
    </location>
</feature>
<feature type="compositionally biased region" description="Low complexity" evidence="2">
    <location>
        <begin position="992"/>
        <end position="1006"/>
    </location>
</feature>
<evidence type="ECO:0000256" key="2">
    <source>
        <dbReference type="SAM" id="MobiDB-lite"/>
    </source>
</evidence>
<feature type="compositionally biased region" description="Polar residues" evidence="2">
    <location>
        <begin position="406"/>
        <end position="423"/>
    </location>
</feature>
<feature type="compositionally biased region" description="Basic and acidic residues" evidence="2">
    <location>
        <begin position="1441"/>
        <end position="1461"/>
    </location>
</feature>
<feature type="compositionally biased region" description="Pro residues" evidence="2">
    <location>
        <begin position="492"/>
        <end position="505"/>
    </location>
</feature>
<proteinExistence type="predicted"/>
<feature type="coiled-coil region" evidence="1">
    <location>
        <begin position="1120"/>
        <end position="1175"/>
    </location>
</feature>
<feature type="compositionally biased region" description="Gly residues" evidence="2">
    <location>
        <begin position="1416"/>
        <end position="1430"/>
    </location>
</feature>
<feature type="compositionally biased region" description="Polar residues" evidence="2">
    <location>
        <begin position="219"/>
        <end position="233"/>
    </location>
</feature>
<dbReference type="OrthoDB" id="1883964at2759"/>
<protein>
    <submittedName>
        <fullName evidence="3">Uncharacterized protein</fullName>
    </submittedName>
</protein>
<feature type="compositionally biased region" description="Basic and acidic residues" evidence="2">
    <location>
        <begin position="1091"/>
        <end position="1108"/>
    </location>
</feature>
<feature type="compositionally biased region" description="Low complexity" evidence="2">
    <location>
        <begin position="275"/>
        <end position="298"/>
    </location>
</feature>
<feature type="compositionally biased region" description="Polar residues" evidence="2">
    <location>
        <begin position="1"/>
        <end position="20"/>
    </location>
</feature>
<feature type="region of interest" description="Disordered" evidence="2">
    <location>
        <begin position="1087"/>
        <end position="1109"/>
    </location>
</feature>
<dbReference type="InterPro" id="IPR027640">
    <property type="entry name" value="Kinesin-like_fam"/>
</dbReference>
<sequence length="1461" mass="160091">MQNYTQSHQGYQRPGSTASFATGQGPPPPPYGGANTGYQTASPTTNSQWAPPPPPTASQWNQPQQQGTGGYNPNTYGPMPGAVNSYGQNQQQNQQPPPPPPKPEGYPVVAQQQTTQSWGQQNTGFAPQAQGGYPQSQQHQQAGGFQHAQQPYNAAAPPPPSQTPGGSYFPPAAPGRPGSIYGADQVGTYSSPATAPAQQPPSTIMSPNEQQPAYIPPSLTGQGVQSYMPQNTNPMPGVYVPPPPDIPAWQQANHAPMQGGSKFKYTKPLVDPSFQGYQQPMQQMQPQGQFGQQPMHQPQAPPVPPHPQQQQPQPGTQQPYGQPTHGHLPHHTHMQAGQFVQPSQPLVQQVQQQAQQQNTYQQPLQQQQQSIPPQQAQQYPQSQVQPLQNQQIQGNQWQQTPAWQPGHQSQGSFPGQQLPQGQDIQAPKPLGRTNTTPSFVADASPQSTPVSPVHNRYSISFASNNAQTGLGRTSSVSSIALGQLRNQQKPSSPAPPPPKLPTPPPPRDDASRFSALGTGGPSDWEHFGDEDNEVDDEALFGTPAQLDSVELPAPHSNQPPSVEEWPTPEGKHAQPAPLNAGIHRRDTYQPTPPPQANTGFVMDDGNWGAATKTPTQASGNWNTQAPSQQHIAELKAKDDALELLRSTSEKEKADLRSEIEKLRTDLRIENEKLKTDLNVEIEKLKSEVETTKSRATEEQTMLRNTLNGQIETMRNESDEAKSNEREATIKEREAIIADLREKLTAEQSKELPKPTPIDLLPDIDPWYAGSLERFMHMLRHEAAESQVQNKLNIFKAFLKSESGIRGVEYYDAPPPAPPVVPEPQPIQPNQEVVGLSGGISTASANKPVMQIQVPPQPNAEDDDDDDDIIYTPGGRPRPKQKPSFQSAAVVTPQQPFSVPSGPDYSPAPSNQSTASTNIPTPVSSTDDESNTTPVQSPPEPAQKYIAYVPPASSSVPIDNTHRQSLSYATQPFNPAVSNPSAGKHDEIFFGEPTSSKPTSRPTTSPSNLSDVPVPAPLSFASQRSVAPAASKKEPLEVLNDLLPPKIIIEHTNTRLDDIRARNEALNKTDFKFIAELTENWEKSATLARKKRDVDRRKRQEESEARNDELFNNDEISYADIGAIEDEFKERERELKAKEDRDEYKSYVEEVFDKVYDRLQDDIKSLMDLYIEAETLLHTSITGIPALSAIPPDDVTVTGMNLELLRTINSFIEIRHEIVVNTVAERDRRYKKTEIQPLYAAGNITKMKTVEKHFENAEKAAVLRAKSDKAQRVGELVRVAEEAVIRAITQEQGEIDAVIAAIKNLPDRSDSDSSEASLEIQRPEVLARARKTLDLLTISSKDLLELFNKLEIDLNDAVLQAEIAQARAEGAEAKRITELEREMRDGEEKLKEEFERKVGVLEQGTTGLEVLVKEKGGVGGGEGGSSGGQTVGGAAPVLSEEEEKKKRMKAALEEAKRRNGEL</sequence>
<comment type="caution">
    <text evidence="3">The sequence shown here is derived from an EMBL/GenBank/DDBJ whole genome shotgun (WGS) entry which is preliminary data.</text>
</comment>
<gene>
    <name evidence="3" type="ORF">B0J11DRAFT_480799</name>
</gene>
<organism evidence="3 4">
    <name type="scientific">Dendryphion nanum</name>
    <dbReference type="NCBI Taxonomy" id="256645"/>
    <lineage>
        <taxon>Eukaryota</taxon>
        <taxon>Fungi</taxon>
        <taxon>Dikarya</taxon>
        <taxon>Ascomycota</taxon>
        <taxon>Pezizomycotina</taxon>
        <taxon>Dothideomycetes</taxon>
        <taxon>Pleosporomycetidae</taxon>
        <taxon>Pleosporales</taxon>
        <taxon>Torulaceae</taxon>
        <taxon>Dendryphion</taxon>
    </lineage>
</organism>
<dbReference type="GO" id="GO:0007018">
    <property type="term" value="P:microtubule-based movement"/>
    <property type="evidence" value="ECO:0007669"/>
    <property type="project" value="InterPro"/>
</dbReference>
<feature type="region of interest" description="Disordered" evidence="2">
    <location>
        <begin position="852"/>
        <end position="1015"/>
    </location>
</feature>
<feature type="compositionally biased region" description="Polar residues" evidence="2">
    <location>
        <begin position="882"/>
        <end position="897"/>
    </location>
</feature>
<keyword evidence="4" id="KW-1185">Reference proteome</keyword>
<feature type="compositionally biased region" description="Polar residues" evidence="2">
    <location>
        <begin position="612"/>
        <end position="627"/>
    </location>
</feature>
<feature type="region of interest" description="Disordered" evidence="2">
    <location>
        <begin position="1414"/>
        <end position="1461"/>
    </location>
</feature>
<evidence type="ECO:0000256" key="1">
    <source>
        <dbReference type="SAM" id="Coils"/>
    </source>
</evidence>
<feature type="compositionally biased region" description="Low complexity" evidence="2">
    <location>
        <begin position="341"/>
        <end position="401"/>
    </location>
</feature>
<feature type="compositionally biased region" description="Low complexity" evidence="2">
    <location>
        <begin position="190"/>
        <end position="203"/>
    </location>
</feature>
<feature type="compositionally biased region" description="Polar residues" evidence="2">
    <location>
        <begin position="39"/>
        <end position="49"/>
    </location>
</feature>
<keyword evidence="1" id="KW-0175">Coiled coil</keyword>
<dbReference type="Proteomes" id="UP000700596">
    <property type="component" value="Unassembled WGS sequence"/>
</dbReference>
<dbReference type="PANTHER" id="PTHR47968">
    <property type="entry name" value="CENTROMERE PROTEIN E"/>
    <property type="match status" value="1"/>
</dbReference>
<name>A0A9P9E403_9PLEO</name>
<dbReference type="EMBL" id="JAGMWT010000003">
    <property type="protein sequence ID" value="KAH7131949.1"/>
    <property type="molecule type" value="Genomic_DNA"/>
</dbReference>
<feature type="compositionally biased region" description="Pro residues" evidence="2">
    <location>
        <begin position="95"/>
        <end position="104"/>
    </location>
</feature>
<dbReference type="GO" id="GO:0003777">
    <property type="term" value="F:microtubule motor activity"/>
    <property type="evidence" value="ECO:0007669"/>
    <property type="project" value="InterPro"/>
</dbReference>
<feature type="compositionally biased region" description="Polar residues" evidence="2">
    <location>
        <begin position="457"/>
        <end position="488"/>
    </location>
</feature>
<feature type="compositionally biased region" description="Polar residues" evidence="2">
    <location>
        <begin position="951"/>
        <end position="980"/>
    </location>
</feature>
<feature type="coiled-coil region" evidence="1">
    <location>
        <begin position="1353"/>
        <end position="1395"/>
    </location>
</feature>
<accession>A0A9P9E403</accession>